<keyword evidence="6" id="KW-0520">NAD</keyword>
<feature type="domain" description="Alcohol dehydrogenase-like C-terminal" evidence="7">
    <location>
        <begin position="24"/>
        <end position="151"/>
    </location>
</feature>
<comment type="cofactor">
    <cofactor evidence="1">
        <name>Zn(2+)</name>
        <dbReference type="ChEBI" id="CHEBI:29105"/>
    </cofactor>
</comment>
<dbReference type="Proteomes" id="UP001172673">
    <property type="component" value="Unassembled WGS sequence"/>
</dbReference>
<evidence type="ECO:0000313" key="8">
    <source>
        <dbReference type="EMBL" id="KAJ9602619.1"/>
    </source>
</evidence>
<dbReference type="AlphaFoldDB" id="A0AA38WWV8"/>
<dbReference type="Gene3D" id="3.40.50.720">
    <property type="entry name" value="NAD(P)-binding Rossmann-like Domain"/>
    <property type="match status" value="1"/>
</dbReference>
<protein>
    <recommendedName>
        <fullName evidence="7">Alcohol dehydrogenase-like C-terminal domain-containing protein</fullName>
    </recommendedName>
</protein>
<keyword evidence="5" id="KW-0560">Oxidoreductase</keyword>
<evidence type="ECO:0000256" key="4">
    <source>
        <dbReference type="ARBA" id="ARBA00022833"/>
    </source>
</evidence>
<dbReference type="Pfam" id="PF00107">
    <property type="entry name" value="ADH_zinc_N"/>
    <property type="match status" value="1"/>
</dbReference>
<evidence type="ECO:0000256" key="1">
    <source>
        <dbReference type="ARBA" id="ARBA00001947"/>
    </source>
</evidence>
<dbReference type="Gene3D" id="3.90.180.10">
    <property type="entry name" value="Medium-chain alcohol dehydrogenases, catalytic domain"/>
    <property type="match status" value="1"/>
</dbReference>
<comment type="similarity">
    <text evidence="2">Belongs to the zinc-containing alcohol dehydrogenase family.</text>
</comment>
<reference evidence="8" key="1">
    <citation type="submission" date="2022-10" db="EMBL/GenBank/DDBJ databases">
        <title>Culturing micro-colonial fungi from biological soil crusts in the Mojave desert and describing Neophaeococcomyces mojavensis, and introducing the new genera and species Taxawa tesnikishii.</title>
        <authorList>
            <person name="Kurbessoian T."/>
            <person name="Stajich J.E."/>
        </authorList>
    </citation>
    <scope>NUCLEOTIDE SEQUENCE</scope>
    <source>
        <strain evidence="8">TK_41</strain>
    </source>
</reference>
<dbReference type="PANTHER" id="PTHR42940">
    <property type="entry name" value="ALCOHOL DEHYDROGENASE 1-RELATED"/>
    <property type="match status" value="1"/>
</dbReference>
<dbReference type="SUPFAM" id="SSF51735">
    <property type="entry name" value="NAD(P)-binding Rossmann-fold domains"/>
    <property type="match status" value="1"/>
</dbReference>
<dbReference type="InterPro" id="IPR013149">
    <property type="entry name" value="ADH-like_C"/>
</dbReference>
<dbReference type="GO" id="GO:0004022">
    <property type="term" value="F:alcohol dehydrogenase (NAD+) activity"/>
    <property type="evidence" value="ECO:0007669"/>
    <property type="project" value="TreeGrafter"/>
</dbReference>
<accession>A0AA38WWV8</accession>
<dbReference type="InterPro" id="IPR036291">
    <property type="entry name" value="NAD(P)-bd_dom_sf"/>
</dbReference>
<sequence length="191" mass="19964">MYRALKLARLAPGDWVAITGAGGGLGHLGVQFAKAMSYKVIAIDSGPEKQAVCQRFGADYFIDFNTTADVVREVTATTGGGADTVIASAATKSSYIQATSMVATGGSLLCIGLPPEKFDLPISIADCIGRSCHIIGVNAGSLRETEEALEYAAQHNIQVLTQVFPMAEAEEVFRLVAAGKVVGRAVLDLEA</sequence>
<proteinExistence type="inferred from homology"/>
<evidence type="ECO:0000256" key="6">
    <source>
        <dbReference type="ARBA" id="ARBA00023027"/>
    </source>
</evidence>
<keyword evidence="9" id="KW-1185">Reference proteome</keyword>
<dbReference type="GO" id="GO:0005737">
    <property type="term" value="C:cytoplasm"/>
    <property type="evidence" value="ECO:0007669"/>
    <property type="project" value="TreeGrafter"/>
</dbReference>
<evidence type="ECO:0000256" key="5">
    <source>
        <dbReference type="ARBA" id="ARBA00023002"/>
    </source>
</evidence>
<evidence type="ECO:0000256" key="2">
    <source>
        <dbReference type="ARBA" id="ARBA00008072"/>
    </source>
</evidence>
<dbReference type="FunFam" id="3.40.50.720:FF:000039">
    <property type="entry name" value="Alcohol dehydrogenase AdhP"/>
    <property type="match status" value="1"/>
</dbReference>
<evidence type="ECO:0000256" key="3">
    <source>
        <dbReference type="ARBA" id="ARBA00022723"/>
    </source>
</evidence>
<comment type="caution">
    <text evidence="8">The sequence shown here is derived from an EMBL/GenBank/DDBJ whole genome shotgun (WGS) entry which is preliminary data.</text>
</comment>
<organism evidence="8 9">
    <name type="scientific">Cladophialophora chaetospira</name>
    <dbReference type="NCBI Taxonomy" id="386627"/>
    <lineage>
        <taxon>Eukaryota</taxon>
        <taxon>Fungi</taxon>
        <taxon>Dikarya</taxon>
        <taxon>Ascomycota</taxon>
        <taxon>Pezizomycotina</taxon>
        <taxon>Eurotiomycetes</taxon>
        <taxon>Chaetothyriomycetidae</taxon>
        <taxon>Chaetothyriales</taxon>
        <taxon>Herpotrichiellaceae</taxon>
        <taxon>Cladophialophora</taxon>
    </lineage>
</organism>
<dbReference type="EMBL" id="JAPDRK010000025">
    <property type="protein sequence ID" value="KAJ9602619.1"/>
    <property type="molecule type" value="Genomic_DNA"/>
</dbReference>
<evidence type="ECO:0000259" key="7">
    <source>
        <dbReference type="Pfam" id="PF00107"/>
    </source>
</evidence>
<gene>
    <name evidence="8" type="ORF">H2200_012812</name>
</gene>
<evidence type="ECO:0000313" key="9">
    <source>
        <dbReference type="Proteomes" id="UP001172673"/>
    </source>
</evidence>
<name>A0AA38WWV8_9EURO</name>
<dbReference type="GO" id="GO:0046872">
    <property type="term" value="F:metal ion binding"/>
    <property type="evidence" value="ECO:0007669"/>
    <property type="project" value="UniProtKB-KW"/>
</dbReference>
<keyword evidence="4" id="KW-0862">Zinc</keyword>
<dbReference type="PANTHER" id="PTHR42940:SF8">
    <property type="entry name" value="VACUOLAR PROTEIN SORTING-ASSOCIATED PROTEIN 11"/>
    <property type="match status" value="1"/>
</dbReference>
<keyword evidence="3" id="KW-0479">Metal-binding</keyword>